<evidence type="ECO:0000256" key="6">
    <source>
        <dbReference type="ARBA" id="ARBA00022679"/>
    </source>
</evidence>
<evidence type="ECO:0000256" key="4">
    <source>
        <dbReference type="ARBA" id="ARBA00022454"/>
    </source>
</evidence>
<organism evidence="15 16">
    <name type="scientific">Coptotermes formosanus</name>
    <name type="common">Formosan subterranean termite</name>
    <dbReference type="NCBI Taxonomy" id="36987"/>
    <lineage>
        <taxon>Eukaryota</taxon>
        <taxon>Metazoa</taxon>
        <taxon>Ecdysozoa</taxon>
        <taxon>Arthropoda</taxon>
        <taxon>Hexapoda</taxon>
        <taxon>Insecta</taxon>
        <taxon>Pterygota</taxon>
        <taxon>Neoptera</taxon>
        <taxon>Polyneoptera</taxon>
        <taxon>Dictyoptera</taxon>
        <taxon>Blattodea</taxon>
        <taxon>Blattoidea</taxon>
        <taxon>Termitoidae</taxon>
        <taxon>Rhinotermitidae</taxon>
        <taxon>Coptotermes</taxon>
    </lineage>
</organism>
<evidence type="ECO:0000256" key="1">
    <source>
        <dbReference type="ARBA" id="ARBA00004123"/>
    </source>
</evidence>
<dbReference type="InterPro" id="IPR046341">
    <property type="entry name" value="SET_dom_sf"/>
</dbReference>
<evidence type="ECO:0000256" key="10">
    <source>
        <dbReference type="ARBA" id="ARBA00023163"/>
    </source>
</evidence>
<evidence type="ECO:0000256" key="12">
    <source>
        <dbReference type="ARBA" id="ARBA00047784"/>
    </source>
</evidence>
<feature type="domain" description="SET" evidence="14">
    <location>
        <begin position="228"/>
        <end position="350"/>
    </location>
</feature>
<dbReference type="PROSITE" id="PS51571">
    <property type="entry name" value="SAM_MT43_PR_SET"/>
    <property type="match status" value="1"/>
</dbReference>
<dbReference type="GO" id="GO:0032259">
    <property type="term" value="P:methylation"/>
    <property type="evidence" value="ECO:0007669"/>
    <property type="project" value="UniProtKB-KW"/>
</dbReference>
<comment type="subcellular location">
    <subcellularLocation>
        <location evidence="2">Chromosome</location>
    </subcellularLocation>
    <subcellularLocation>
        <location evidence="1">Nucleus</location>
    </subcellularLocation>
</comment>
<dbReference type="EC" id="2.1.1.361" evidence="3"/>
<keyword evidence="7" id="KW-0949">S-adenosyl-L-methionine</keyword>
<dbReference type="SUPFAM" id="SSF82199">
    <property type="entry name" value="SET domain"/>
    <property type="match status" value="1"/>
</dbReference>
<evidence type="ECO:0000256" key="5">
    <source>
        <dbReference type="ARBA" id="ARBA00022603"/>
    </source>
</evidence>
<keyword evidence="10" id="KW-0804">Transcription</keyword>
<evidence type="ECO:0000256" key="7">
    <source>
        <dbReference type="ARBA" id="ARBA00022691"/>
    </source>
</evidence>
<evidence type="ECO:0000259" key="14">
    <source>
        <dbReference type="PROSITE" id="PS50280"/>
    </source>
</evidence>
<accession>A0A6L2P932</accession>
<feature type="region of interest" description="Disordered" evidence="13">
    <location>
        <begin position="69"/>
        <end position="108"/>
    </location>
</feature>
<comment type="caution">
    <text evidence="15">The sequence shown here is derived from an EMBL/GenBank/DDBJ whole genome shotgun (WGS) entry which is preliminary data.</text>
</comment>
<dbReference type="GO" id="GO:0005700">
    <property type="term" value="C:polytene chromosome"/>
    <property type="evidence" value="ECO:0007669"/>
    <property type="project" value="TreeGrafter"/>
</dbReference>
<evidence type="ECO:0000256" key="13">
    <source>
        <dbReference type="SAM" id="MobiDB-lite"/>
    </source>
</evidence>
<reference evidence="16" key="1">
    <citation type="submission" date="2020-01" db="EMBL/GenBank/DDBJ databases">
        <title>Draft genome sequence of the Termite Coptotermes fromosanus.</title>
        <authorList>
            <person name="Itakura S."/>
            <person name="Yosikawa Y."/>
            <person name="Umezawa K."/>
        </authorList>
    </citation>
    <scope>NUCLEOTIDE SEQUENCE [LARGE SCALE GENOMIC DNA]</scope>
</reference>
<dbReference type="PANTHER" id="PTHR46167:SF1">
    <property type="entry name" value="N-LYSINE METHYLTRANSFERASE KMT5A"/>
    <property type="match status" value="1"/>
</dbReference>
<feature type="region of interest" description="Disordered" evidence="13">
    <location>
        <begin position="1"/>
        <end position="46"/>
    </location>
</feature>
<keyword evidence="4" id="KW-0158">Chromosome</keyword>
<dbReference type="CDD" id="cd10528">
    <property type="entry name" value="SET_SETD8"/>
    <property type="match status" value="1"/>
</dbReference>
<name>A0A6L2P932_COPFO</name>
<dbReference type="GO" id="GO:0005634">
    <property type="term" value="C:nucleus"/>
    <property type="evidence" value="ECO:0007669"/>
    <property type="project" value="UniProtKB-SubCell"/>
</dbReference>
<dbReference type="AlphaFoldDB" id="A0A6L2P932"/>
<proteinExistence type="predicted"/>
<dbReference type="GO" id="GO:0140944">
    <property type="term" value="F:histone H4K20 monomethyltransferase activity"/>
    <property type="evidence" value="ECO:0007669"/>
    <property type="project" value="UniProtKB-EC"/>
</dbReference>
<dbReference type="InterPro" id="IPR047266">
    <property type="entry name" value="KMT5A-like_SET"/>
</dbReference>
<dbReference type="InterPro" id="IPR051760">
    <property type="entry name" value="KMT5A"/>
</dbReference>
<sequence>MVRGRRKCAKGRMKPVTEAPEDSPSDAPKKKDSKLSKEFQGKLSHASPQIKTALITNFFSPRECAVSAPDGKANLTENIDKKTSDSPVARPSTRKQCDESTECSQCDDGGDKSVLKLAGRSPHTIQLCEDMTPLSPSSALSQLCISLSPKRAVKCRRRLNPSQAVNQLSAPKSVCCKSAPAAPLPKASGNHQLTEYFPVRRSVRKTKTTVLEEQQRDLEEAVLSQREDGLEVVHNFAGKGRGIVTTRHFSKGEFVVEYAGELIDMCEAKEREKSYAQDQNTGCYMYYFKYQNTQYCVDATAESGRLGRLVNHSRSGNLITKTVSIMNRPHLVLIAKEDIPAGEEVMYDYGDRSKESIRYHPWLAT</sequence>
<evidence type="ECO:0000313" key="15">
    <source>
        <dbReference type="EMBL" id="GFG28826.1"/>
    </source>
</evidence>
<evidence type="ECO:0000256" key="9">
    <source>
        <dbReference type="ARBA" id="ARBA00023015"/>
    </source>
</evidence>
<keyword evidence="16" id="KW-1185">Reference proteome</keyword>
<evidence type="ECO:0000313" key="16">
    <source>
        <dbReference type="Proteomes" id="UP000502823"/>
    </source>
</evidence>
<feature type="compositionally biased region" description="Basic and acidic residues" evidence="13">
    <location>
        <begin position="27"/>
        <end position="40"/>
    </location>
</feature>
<keyword evidence="8" id="KW-0156">Chromatin regulator</keyword>
<dbReference type="InParanoid" id="A0A6L2P932"/>
<gene>
    <name evidence="15" type="ORF">Cfor_03041</name>
</gene>
<comment type="catalytic activity">
    <reaction evidence="12">
        <text>L-lysyl(20)-[histone H4] + S-adenosyl-L-methionine = N(6)-methyl-L-lysyl(20)-[histone H4] + S-adenosyl-L-homocysteine + H(+)</text>
        <dbReference type="Rhea" id="RHEA:60344"/>
        <dbReference type="Rhea" id="RHEA-COMP:15554"/>
        <dbReference type="Rhea" id="RHEA-COMP:15555"/>
        <dbReference type="ChEBI" id="CHEBI:15378"/>
        <dbReference type="ChEBI" id="CHEBI:29969"/>
        <dbReference type="ChEBI" id="CHEBI:57856"/>
        <dbReference type="ChEBI" id="CHEBI:59789"/>
        <dbReference type="ChEBI" id="CHEBI:61929"/>
        <dbReference type="EC" id="2.1.1.361"/>
    </reaction>
</comment>
<evidence type="ECO:0000256" key="2">
    <source>
        <dbReference type="ARBA" id="ARBA00004286"/>
    </source>
</evidence>
<evidence type="ECO:0000256" key="3">
    <source>
        <dbReference type="ARBA" id="ARBA00012187"/>
    </source>
</evidence>
<evidence type="ECO:0000256" key="11">
    <source>
        <dbReference type="ARBA" id="ARBA00023242"/>
    </source>
</evidence>
<protein>
    <recommendedName>
        <fullName evidence="3">[histone H4]-lysine(20) N-methyltransferase</fullName>
        <ecNumber evidence="3">2.1.1.361</ecNumber>
    </recommendedName>
</protein>
<keyword evidence="6" id="KW-0808">Transferase</keyword>
<keyword evidence="5" id="KW-0489">Methyltransferase</keyword>
<evidence type="ECO:0000256" key="8">
    <source>
        <dbReference type="ARBA" id="ARBA00022853"/>
    </source>
</evidence>
<feature type="compositionally biased region" description="Basic residues" evidence="13">
    <location>
        <begin position="1"/>
        <end position="13"/>
    </location>
</feature>
<dbReference type="Gene3D" id="2.170.270.10">
    <property type="entry name" value="SET domain"/>
    <property type="match status" value="1"/>
</dbReference>
<dbReference type="Pfam" id="PF00856">
    <property type="entry name" value="SET"/>
    <property type="match status" value="1"/>
</dbReference>
<dbReference type="GO" id="GO:0043516">
    <property type="term" value="P:regulation of DNA damage response, signal transduction by p53 class mediator"/>
    <property type="evidence" value="ECO:0007669"/>
    <property type="project" value="TreeGrafter"/>
</dbReference>
<keyword evidence="9" id="KW-0805">Transcription regulation</keyword>
<dbReference type="SMART" id="SM00317">
    <property type="entry name" value="SET"/>
    <property type="match status" value="1"/>
</dbReference>
<dbReference type="PROSITE" id="PS50280">
    <property type="entry name" value="SET"/>
    <property type="match status" value="1"/>
</dbReference>
<dbReference type="PANTHER" id="PTHR46167">
    <property type="entry name" value="N-LYSINE METHYLTRANSFERASE KMT5A"/>
    <property type="match status" value="1"/>
</dbReference>
<dbReference type="EMBL" id="BLKM01009919">
    <property type="protein sequence ID" value="GFG28826.1"/>
    <property type="molecule type" value="Genomic_DNA"/>
</dbReference>
<dbReference type="InterPro" id="IPR001214">
    <property type="entry name" value="SET_dom"/>
</dbReference>
<dbReference type="OrthoDB" id="5560686at2759"/>
<dbReference type="InterPro" id="IPR016858">
    <property type="entry name" value="KMT5A-like"/>
</dbReference>
<dbReference type="GO" id="GO:0006357">
    <property type="term" value="P:regulation of transcription by RNA polymerase II"/>
    <property type="evidence" value="ECO:0007669"/>
    <property type="project" value="TreeGrafter"/>
</dbReference>
<keyword evidence="11" id="KW-0539">Nucleus</keyword>
<dbReference type="Proteomes" id="UP000502823">
    <property type="component" value="Unassembled WGS sequence"/>
</dbReference>